<keyword evidence="3 8" id="KW-0349">Heme</keyword>
<evidence type="ECO:0000313" key="9">
    <source>
        <dbReference type="EMBL" id="MBW67377.1"/>
    </source>
</evidence>
<keyword evidence="6 8" id="KW-0408">Iron</keyword>
<dbReference type="VEuPathDB" id="VectorBase:ADAC008626"/>
<dbReference type="InterPro" id="IPR050196">
    <property type="entry name" value="Cytochrome_P450_Monoox"/>
</dbReference>
<dbReference type="CDD" id="cd20628">
    <property type="entry name" value="CYP4"/>
    <property type="match status" value="1"/>
</dbReference>
<dbReference type="Pfam" id="PF00067">
    <property type="entry name" value="p450"/>
    <property type="match status" value="1"/>
</dbReference>
<protein>
    <submittedName>
        <fullName evidence="9">Putative cytochrome</fullName>
    </submittedName>
</protein>
<evidence type="ECO:0000256" key="6">
    <source>
        <dbReference type="ARBA" id="ARBA00023004"/>
    </source>
</evidence>
<dbReference type="PANTHER" id="PTHR24291">
    <property type="entry name" value="CYTOCHROME P450 FAMILY 4"/>
    <property type="match status" value="1"/>
</dbReference>
<evidence type="ECO:0000256" key="3">
    <source>
        <dbReference type="ARBA" id="ARBA00022617"/>
    </source>
</evidence>
<accession>A0A2M4CPY6</accession>
<dbReference type="GO" id="GO:0004497">
    <property type="term" value="F:monooxygenase activity"/>
    <property type="evidence" value="ECO:0007669"/>
    <property type="project" value="UniProtKB-KW"/>
</dbReference>
<dbReference type="GO" id="GO:0020037">
    <property type="term" value="F:heme binding"/>
    <property type="evidence" value="ECO:0007669"/>
    <property type="project" value="InterPro"/>
</dbReference>
<dbReference type="InterPro" id="IPR002401">
    <property type="entry name" value="Cyt_P450_E_grp-I"/>
</dbReference>
<reference evidence="9" key="1">
    <citation type="submission" date="2018-01" db="EMBL/GenBank/DDBJ databases">
        <title>An insight into the sialome of Amazonian anophelines.</title>
        <authorList>
            <person name="Ribeiro J.M."/>
            <person name="Scarpassa V."/>
            <person name="Calvo E."/>
        </authorList>
    </citation>
    <scope>NUCLEOTIDE SEQUENCE</scope>
</reference>
<dbReference type="GO" id="GO:0016705">
    <property type="term" value="F:oxidoreductase activity, acting on paired donors, with incorporation or reduction of molecular oxygen"/>
    <property type="evidence" value="ECO:0007669"/>
    <property type="project" value="InterPro"/>
</dbReference>
<comment type="similarity">
    <text evidence="2">Belongs to the cytochrome P450 family.</text>
</comment>
<dbReference type="InterPro" id="IPR001128">
    <property type="entry name" value="Cyt_P450"/>
</dbReference>
<evidence type="ECO:0000256" key="2">
    <source>
        <dbReference type="ARBA" id="ARBA00010617"/>
    </source>
</evidence>
<dbReference type="PRINTS" id="PR00385">
    <property type="entry name" value="P450"/>
</dbReference>
<evidence type="ECO:0000256" key="1">
    <source>
        <dbReference type="ARBA" id="ARBA00001971"/>
    </source>
</evidence>
<comment type="cofactor">
    <cofactor evidence="1 8">
        <name>heme</name>
        <dbReference type="ChEBI" id="CHEBI:30413"/>
    </cofactor>
</comment>
<dbReference type="GO" id="GO:0005506">
    <property type="term" value="F:iron ion binding"/>
    <property type="evidence" value="ECO:0007669"/>
    <property type="project" value="InterPro"/>
</dbReference>
<evidence type="ECO:0000256" key="7">
    <source>
        <dbReference type="ARBA" id="ARBA00023033"/>
    </source>
</evidence>
<organism evidence="9">
    <name type="scientific">Anopheles darlingi</name>
    <name type="common">Mosquito</name>
    <dbReference type="NCBI Taxonomy" id="43151"/>
    <lineage>
        <taxon>Eukaryota</taxon>
        <taxon>Metazoa</taxon>
        <taxon>Ecdysozoa</taxon>
        <taxon>Arthropoda</taxon>
        <taxon>Hexapoda</taxon>
        <taxon>Insecta</taxon>
        <taxon>Pterygota</taxon>
        <taxon>Neoptera</taxon>
        <taxon>Endopterygota</taxon>
        <taxon>Diptera</taxon>
        <taxon>Nematocera</taxon>
        <taxon>Culicoidea</taxon>
        <taxon>Culicidae</taxon>
        <taxon>Anophelinae</taxon>
        <taxon>Anopheles</taxon>
    </lineage>
</organism>
<dbReference type="VEuPathDB" id="VectorBase:ADAR2_007347"/>
<dbReference type="PANTHER" id="PTHR24291:SF187">
    <property type="entry name" value="CYTOCHROME P450 4AE1-RELATED"/>
    <property type="match status" value="1"/>
</dbReference>
<keyword evidence="7" id="KW-0503">Monooxygenase</keyword>
<feature type="binding site" description="axial binding residue" evidence="8">
    <location>
        <position position="330"/>
    </location>
    <ligand>
        <name>heme</name>
        <dbReference type="ChEBI" id="CHEBI:30413"/>
    </ligand>
    <ligandPart>
        <name>Fe</name>
        <dbReference type="ChEBI" id="CHEBI:18248"/>
    </ligandPart>
</feature>
<dbReference type="PRINTS" id="PR00463">
    <property type="entry name" value="EP450I"/>
</dbReference>
<keyword evidence="4 8" id="KW-0479">Metal-binding</keyword>
<dbReference type="SUPFAM" id="SSF48264">
    <property type="entry name" value="Cytochrome P450"/>
    <property type="match status" value="1"/>
</dbReference>
<dbReference type="AlphaFoldDB" id="A0A2M4CPY6"/>
<dbReference type="Gene3D" id="1.10.630.10">
    <property type="entry name" value="Cytochrome P450"/>
    <property type="match status" value="1"/>
</dbReference>
<evidence type="ECO:0000256" key="5">
    <source>
        <dbReference type="ARBA" id="ARBA00023002"/>
    </source>
</evidence>
<dbReference type="EMBL" id="GGFL01003199">
    <property type="protein sequence ID" value="MBW67377.1"/>
    <property type="molecule type" value="Transcribed_RNA"/>
</dbReference>
<sequence length="384" mass="44576">MEKILLAKTTKKSFPYEFLEPWLGTGLLLSFGEKWFQRRKIITPSFHFKMLDQFMDVFNREGDILVKQLEKHAGQKEFNIYDYITLYALDSICETSMGVQVNAQKDPNNEYANGVKLMSDFIFRRVFSVDDANNSRRNYHWEKVEFNRNEEDLYSKRRDTFLDQLLKVSVNGQPLSNADIREEVDTFMFEGHDTTTSGISFTLLQLAKHQDVQQKLFEEIDTMYGASAGSTVLTSASLQEMKYLDWVIKEALRLRPPVPFIGRTLLEDMEMNGTIKKPETTKTLNIYNVHRNPKIFPDPERFIPERFSDENEVKRGPYDYIPFSAGFRNCIGQRYALLEMKVTIVKLLASYRVLPGESIDKVRLKADLVLRPTAGIPVKLVKRS</sequence>
<name>A0A2M4CPY6_ANODA</name>
<evidence type="ECO:0000256" key="4">
    <source>
        <dbReference type="ARBA" id="ARBA00022723"/>
    </source>
</evidence>
<evidence type="ECO:0000256" key="8">
    <source>
        <dbReference type="PIRSR" id="PIRSR602401-1"/>
    </source>
</evidence>
<keyword evidence="5" id="KW-0560">Oxidoreductase</keyword>
<dbReference type="InterPro" id="IPR036396">
    <property type="entry name" value="Cyt_P450_sf"/>
</dbReference>
<proteinExistence type="inferred from homology"/>